<dbReference type="EMBL" id="CP000112">
    <property type="protein sequence ID" value="ABB39886.1"/>
    <property type="molecule type" value="Genomic_DNA"/>
</dbReference>
<evidence type="ECO:0000256" key="1">
    <source>
        <dbReference type="ARBA" id="ARBA00023016"/>
    </source>
</evidence>
<gene>
    <name evidence="5" type="ordered locus">Dde_3092</name>
</gene>
<proteinExistence type="inferred from homology"/>
<evidence type="ECO:0000313" key="5">
    <source>
        <dbReference type="EMBL" id="ABB39886.1"/>
    </source>
</evidence>
<dbReference type="Gene3D" id="2.60.40.790">
    <property type="match status" value="1"/>
</dbReference>
<dbReference type="PROSITE" id="PS01031">
    <property type="entry name" value="SHSP"/>
    <property type="match status" value="1"/>
</dbReference>
<sequence length="138" mass="15359">MAIDFSSFYEFPHLLDRMTGEMDHAFAGGAPRQAAFPPLNIGEDDSAVYVRALVPGAGMDDLELIITDKTLSLKGELKPVQGRYYRQERPTGPFQRVITVGVPIDRDAVRATLRNGVLEVVLPKHTGQRPQTIRIDIR</sequence>
<dbReference type="GO" id="GO:0009408">
    <property type="term" value="P:response to heat"/>
    <property type="evidence" value="ECO:0007669"/>
    <property type="project" value="InterPro"/>
</dbReference>
<accession>Q30WR0</accession>
<dbReference type="InterPro" id="IPR008978">
    <property type="entry name" value="HSP20-like_chaperone"/>
</dbReference>
<evidence type="ECO:0000256" key="2">
    <source>
        <dbReference type="PROSITE-ProRule" id="PRU00285"/>
    </source>
</evidence>
<dbReference type="RefSeq" id="WP_011368847.1">
    <property type="nucleotide sequence ID" value="NC_007519.1"/>
</dbReference>
<dbReference type="Pfam" id="PF00011">
    <property type="entry name" value="HSP20"/>
    <property type="match status" value="1"/>
</dbReference>
<dbReference type="PANTHER" id="PTHR46733:SF4">
    <property type="entry name" value="HEAT SHOCK PROTEIN 21, CHLOROPLASTIC"/>
    <property type="match status" value="1"/>
</dbReference>
<dbReference type="InterPro" id="IPR044587">
    <property type="entry name" value="HSP21-like"/>
</dbReference>
<dbReference type="CDD" id="cd06464">
    <property type="entry name" value="ACD_sHsps-like"/>
    <property type="match status" value="1"/>
</dbReference>
<dbReference type="AlphaFoldDB" id="Q30WR0"/>
<organism evidence="5 6">
    <name type="scientific">Oleidesulfovibrio alaskensis (strain ATCC BAA-1058 / DSM 17464 / G20)</name>
    <name type="common">Desulfovibrio alaskensis</name>
    <dbReference type="NCBI Taxonomy" id="207559"/>
    <lineage>
        <taxon>Bacteria</taxon>
        <taxon>Pseudomonadati</taxon>
        <taxon>Thermodesulfobacteriota</taxon>
        <taxon>Desulfovibrionia</taxon>
        <taxon>Desulfovibrionales</taxon>
        <taxon>Desulfovibrionaceae</taxon>
        <taxon>Oleidesulfovibrio</taxon>
    </lineage>
</organism>
<dbReference type="STRING" id="207559.Dde_3092"/>
<dbReference type="Proteomes" id="UP000002710">
    <property type="component" value="Chromosome"/>
</dbReference>
<feature type="domain" description="SHSP" evidence="4">
    <location>
        <begin position="30"/>
        <end position="138"/>
    </location>
</feature>
<dbReference type="HOGENOM" id="CLU_046737_12_1_7"/>
<evidence type="ECO:0000313" key="6">
    <source>
        <dbReference type="Proteomes" id="UP000002710"/>
    </source>
</evidence>
<name>Q30WR0_OLEA2</name>
<dbReference type="PANTHER" id="PTHR46733">
    <property type="entry name" value="26.5 KDA HEAT SHOCK PROTEIN, MITOCHONDRIAL"/>
    <property type="match status" value="1"/>
</dbReference>
<evidence type="ECO:0000259" key="4">
    <source>
        <dbReference type="PROSITE" id="PS01031"/>
    </source>
</evidence>
<dbReference type="eggNOG" id="COG0071">
    <property type="taxonomic scope" value="Bacteria"/>
</dbReference>
<dbReference type="KEGG" id="dde:Dde_3092"/>
<evidence type="ECO:0000256" key="3">
    <source>
        <dbReference type="RuleBase" id="RU003616"/>
    </source>
</evidence>
<dbReference type="SUPFAM" id="SSF49764">
    <property type="entry name" value="HSP20-like chaperones"/>
    <property type="match status" value="1"/>
</dbReference>
<dbReference type="InterPro" id="IPR002068">
    <property type="entry name" value="A-crystallin/Hsp20_dom"/>
</dbReference>
<comment type="similarity">
    <text evidence="2 3">Belongs to the small heat shock protein (HSP20) family.</text>
</comment>
<keyword evidence="6" id="KW-1185">Reference proteome</keyword>
<reference evidence="5 6" key="1">
    <citation type="journal article" date="2011" name="J. Bacteriol.">
        <title>Complete genome sequence and updated annotation of Desulfovibrio alaskensis G20.</title>
        <authorList>
            <person name="Hauser L.J."/>
            <person name="Land M.L."/>
            <person name="Brown S.D."/>
            <person name="Larimer F."/>
            <person name="Keller K.L."/>
            <person name="Rapp-Giles B.J."/>
            <person name="Price M.N."/>
            <person name="Lin M."/>
            <person name="Bruce D.C."/>
            <person name="Detter J.C."/>
            <person name="Tapia R."/>
            <person name="Han C.S."/>
            <person name="Goodwin L.A."/>
            <person name="Cheng J.F."/>
            <person name="Pitluck S."/>
            <person name="Copeland A."/>
            <person name="Lucas S."/>
            <person name="Nolan M."/>
            <person name="Lapidus A.L."/>
            <person name="Palumbo A.V."/>
            <person name="Wall J.D."/>
        </authorList>
    </citation>
    <scope>NUCLEOTIDE SEQUENCE [LARGE SCALE GENOMIC DNA]</scope>
    <source>
        <strain evidence="6">ATCC BAA 1058 / DSM 17464 / G20</strain>
    </source>
</reference>
<keyword evidence="1 5" id="KW-0346">Stress response</keyword>
<protein>
    <submittedName>
        <fullName evidence="5">Heat shock protein Hsp20</fullName>
    </submittedName>
</protein>